<reference evidence="2 3" key="1">
    <citation type="submission" date="2015-11" db="EMBL/GenBank/DDBJ databases">
        <title>Expanding the genomic diversity of Burkholderia species for the development of highly accurate diagnostics.</title>
        <authorList>
            <person name="Sahl J."/>
            <person name="Keim P."/>
            <person name="Wagner D."/>
        </authorList>
    </citation>
    <scope>NUCLEOTIDE SEQUENCE [LARGE SCALE GENOMIC DNA]</scope>
    <source>
        <strain evidence="2 3">TSV85</strain>
    </source>
</reference>
<dbReference type="InterPro" id="IPR000873">
    <property type="entry name" value="AMP-dep_synth/lig_dom"/>
</dbReference>
<protein>
    <submittedName>
        <fullName evidence="2">Phenazine antibiotic biosynthesis protein</fullName>
    </submittedName>
</protein>
<sequence length="363" mass="40453">MAHDVLDLSTAFSPDPDELVRAAMQWHFSERTGTPFWLKRARSLDFDPLHDVRGFADLRLFPDVASEWRTTPVEDLIPRGYGDKPDVAGIFESGGTTGKPKRVVCMREWLDYMVAWSNANLAEHGFPRRTNWLGFTPSGPHFVGRLFHESATTYGVRGLTLDVDPRWVKKLIASGKGAEADAYAEHVVDQAADILKTQDIGVLTITPPLLERVVRREELVDLVNRKVRAIRWGGTQLDPETRALYQHGIFPSLKLYGHYGNTMILGVAGERANHDDPDTCVFDTSAPYVTFAVVDPDTRETVPYGVRGRVVTTHVSRAMFLPNNLERDLATRIAPRHGQIGDAVANIAPVARIESEAVIEGVY</sequence>
<evidence type="ECO:0000313" key="3">
    <source>
        <dbReference type="Proteomes" id="UP000062788"/>
    </source>
</evidence>
<dbReference type="Pfam" id="PF00501">
    <property type="entry name" value="AMP-binding"/>
    <property type="match status" value="1"/>
</dbReference>
<name>A0A103E338_9BURK</name>
<dbReference type="EMBL" id="LOWA01000030">
    <property type="protein sequence ID" value="KVE27438.1"/>
    <property type="molecule type" value="Genomic_DNA"/>
</dbReference>
<evidence type="ECO:0000259" key="1">
    <source>
        <dbReference type="Pfam" id="PF00501"/>
    </source>
</evidence>
<gene>
    <name evidence="2" type="ORF">WS67_11740</name>
</gene>
<evidence type="ECO:0000313" key="2">
    <source>
        <dbReference type="EMBL" id="KVE27438.1"/>
    </source>
</evidence>
<dbReference type="SUPFAM" id="SSF56801">
    <property type="entry name" value="Acetyl-CoA synthetase-like"/>
    <property type="match status" value="1"/>
</dbReference>
<feature type="domain" description="AMP-dependent synthetase/ligase" evidence="1">
    <location>
        <begin position="83"/>
        <end position="312"/>
    </location>
</feature>
<dbReference type="InterPro" id="IPR042099">
    <property type="entry name" value="ANL_N_sf"/>
</dbReference>
<dbReference type="AlphaFoldDB" id="A0A103E338"/>
<dbReference type="Proteomes" id="UP000062788">
    <property type="component" value="Unassembled WGS sequence"/>
</dbReference>
<comment type="caution">
    <text evidence="2">The sequence shown here is derived from an EMBL/GenBank/DDBJ whole genome shotgun (WGS) entry which is preliminary data.</text>
</comment>
<accession>A0A103E338</accession>
<dbReference type="RefSeq" id="WP_059516460.1">
    <property type="nucleotide sequence ID" value="NZ_LOWA01000030.1"/>
</dbReference>
<dbReference type="OrthoDB" id="179194at2"/>
<dbReference type="Gene3D" id="3.40.50.12780">
    <property type="entry name" value="N-terminal domain of ligase-like"/>
    <property type="match status" value="1"/>
</dbReference>
<keyword evidence="3" id="KW-1185">Reference proteome</keyword>
<organism evidence="2 3">
    <name type="scientific">Burkholderia singularis</name>
    <dbReference type="NCBI Taxonomy" id="1503053"/>
    <lineage>
        <taxon>Bacteria</taxon>
        <taxon>Pseudomonadati</taxon>
        <taxon>Pseudomonadota</taxon>
        <taxon>Betaproteobacteria</taxon>
        <taxon>Burkholderiales</taxon>
        <taxon>Burkholderiaceae</taxon>
        <taxon>Burkholderia</taxon>
        <taxon>pseudomallei group</taxon>
    </lineage>
</organism>
<proteinExistence type="predicted"/>